<dbReference type="PROSITE" id="PS51186">
    <property type="entry name" value="GNAT"/>
    <property type="match status" value="1"/>
</dbReference>
<dbReference type="InterPro" id="IPR000182">
    <property type="entry name" value="GNAT_dom"/>
</dbReference>
<evidence type="ECO:0000259" key="1">
    <source>
        <dbReference type="PROSITE" id="PS51186"/>
    </source>
</evidence>
<dbReference type="SUPFAM" id="SSF55729">
    <property type="entry name" value="Acyl-CoA N-acyltransferases (Nat)"/>
    <property type="match status" value="1"/>
</dbReference>
<dbReference type="RefSeq" id="WP_338229395.1">
    <property type="nucleotide sequence ID" value="NZ_BTPE01000010.1"/>
</dbReference>
<dbReference type="EMBL" id="BTPE01000010">
    <property type="protein sequence ID" value="GMQ34569.1"/>
    <property type="molecule type" value="Genomic_DNA"/>
</dbReference>
<reference evidence="2 3" key="1">
    <citation type="submission" date="2023-08" db="EMBL/GenBank/DDBJ databases">
        <title>Draft genome sequence of Algoriphagus taiwanensis.</title>
        <authorList>
            <person name="Takatani N."/>
            <person name="Hosokawa M."/>
            <person name="Sawabe T."/>
        </authorList>
    </citation>
    <scope>NUCLEOTIDE SEQUENCE [LARGE SCALE GENOMIC DNA]</scope>
    <source>
        <strain evidence="2 3">JCM 19755</strain>
    </source>
</reference>
<protein>
    <submittedName>
        <fullName evidence="2">GNAT family N-acetyltransferase</fullName>
    </submittedName>
</protein>
<keyword evidence="3" id="KW-1185">Reference proteome</keyword>
<dbReference type="CDD" id="cd04301">
    <property type="entry name" value="NAT_SF"/>
    <property type="match status" value="1"/>
</dbReference>
<name>A0ABQ6Q310_9BACT</name>
<dbReference type="PANTHER" id="PTHR43138">
    <property type="entry name" value="ACETYLTRANSFERASE, GNAT FAMILY"/>
    <property type="match status" value="1"/>
</dbReference>
<gene>
    <name evidence="2" type="ORF">Ataiwa_28420</name>
</gene>
<sequence>MNPSLEIRPAKKSDEDALWAVIEPIIQAGGTYVFFPNSSKEKMMGYWLDEDKNTYIALMEGKAVGTFYIKANQPDLGDHVCNAGFMVDPGQKGRGIGRALGSFALKEAKALGFQAMQFNFVISTNHSAVSLWKSLDFQVIGELPDAYRHPVQGLVSVLIFYRKL</sequence>
<dbReference type="InterPro" id="IPR016181">
    <property type="entry name" value="Acyl_CoA_acyltransferase"/>
</dbReference>
<accession>A0ABQ6Q310</accession>
<dbReference type="Pfam" id="PF00583">
    <property type="entry name" value="Acetyltransf_1"/>
    <property type="match status" value="1"/>
</dbReference>
<proteinExistence type="predicted"/>
<dbReference type="PANTHER" id="PTHR43138:SF1">
    <property type="entry name" value="N-ACETYLTRANSFERASE ACA1"/>
    <property type="match status" value="1"/>
</dbReference>
<dbReference type="InterPro" id="IPR052742">
    <property type="entry name" value="Mito_N-acetyltransferase"/>
</dbReference>
<evidence type="ECO:0000313" key="3">
    <source>
        <dbReference type="Proteomes" id="UP001307705"/>
    </source>
</evidence>
<organism evidence="2 3">
    <name type="scientific">Algoriphagus taiwanensis</name>
    <dbReference type="NCBI Taxonomy" id="1445656"/>
    <lineage>
        <taxon>Bacteria</taxon>
        <taxon>Pseudomonadati</taxon>
        <taxon>Bacteroidota</taxon>
        <taxon>Cytophagia</taxon>
        <taxon>Cytophagales</taxon>
        <taxon>Cyclobacteriaceae</taxon>
        <taxon>Algoriphagus</taxon>
    </lineage>
</organism>
<comment type="caution">
    <text evidence="2">The sequence shown here is derived from an EMBL/GenBank/DDBJ whole genome shotgun (WGS) entry which is preliminary data.</text>
</comment>
<feature type="domain" description="N-acetyltransferase" evidence="1">
    <location>
        <begin position="5"/>
        <end position="164"/>
    </location>
</feature>
<dbReference type="Gene3D" id="3.40.630.30">
    <property type="match status" value="1"/>
</dbReference>
<evidence type="ECO:0000313" key="2">
    <source>
        <dbReference type="EMBL" id="GMQ34569.1"/>
    </source>
</evidence>
<dbReference type="Proteomes" id="UP001307705">
    <property type="component" value="Unassembled WGS sequence"/>
</dbReference>